<evidence type="ECO:0000259" key="1">
    <source>
        <dbReference type="Pfam" id="PF26351"/>
    </source>
</evidence>
<sequence>MINTYNETDLHKQLKEFFCPKGGKTEQPLMGSICDILCKNGKVIEIQTSNLAALRVKLEKFLPLRNVEIIYPIPLKSVITVLNKDGNEIRRRKSPKKGSFFQIFKELSSIYHLFDSGRLKLKLVYIENEIIKAEKSASAKDGKKRRSERPGIINKKLTKISDIEEFKSLSSICTPILKKIPEEFTNKDLIKIGAGKYASYTSWFFKKCGFIIPVGKKDRFTLYKKTL</sequence>
<dbReference type="Proteomes" id="UP000593915">
    <property type="component" value="Chromosome"/>
</dbReference>
<accession>A0A7S6WN89</accession>
<gene>
    <name evidence="2" type="ORF">IFE08_10610</name>
</gene>
<proteinExistence type="predicted"/>
<evidence type="ECO:0000313" key="2">
    <source>
        <dbReference type="EMBL" id="QOW60268.1"/>
    </source>
</evidence>
<dbReference type="Pfam" id="PF26351">
    <property type="entry name" value="DUF8091"/>
    <property type="match status" value="1"/>
</dbReference>
<organism evidence="2 3">
    <name type="scientific">Treponema pedis</name>
    <dbReference type="NCBI Taxonomy" id="409322"/>
    <lineage>
        <taxon>Bacteria</taxon>
        <taxon>Pseudomonadati</taxon>
        <taxon>Spirochaetota</taxon>
        <taxon>Spirochaetia</taxon>
        <taxon>Spirochaetales</taxon>
        <taxon>Treponemataceae</taxon>
        <taxon>Treponema</taxon>
    </lineage>
</organism>
<dbReference type="AlphaFoldDB" id="A0A7S6WN89"/>
<evidence type="ECO:0000313" key="3">
    <source>
        <dbReference type="Proteomes" id="UP000593915"/>
    </source>
</evidence>
<reference evidence="2 3" key="1">
    <citation type="submission" date="2020-09" db="EMBL/GenBank/DDBJ databases">
        <title>Characterization of Treponema spp. from bovine digital dermatitis in Korea.</title>
        <authorList>
            <person name="Espiritu H.M."/>
            <person name="Cho Y.I."/>
            <person name="Mamuad L."/>
        </authorList>
    </citation>
    <scope>NUCLEOTIDE SEQUENCE [LARGE SCALE GENOMIC DNA]</scope>
    <source>
        <strain evidence="2 3">KS1</strain>
    </source>
</reference>
<dbReference type="RefSeq" id="WP_194075857.1">
    <property type="nucleotide sequence ID" value="NZ_CP061839.1"/>
</dbReference>
<dbReference type="EMBL" id="CP061839">
    <property type="protein sequence ID" value="QOW60268.1"/>
    <property type="molecule type" value="Genomic_DNA"/>
</dbReference>
<name>A0A7S6WN89_9SPIR</name>
<feature type="domain" description="DUF8091" evidence="1">
    <location>
        <begin position="8"/>
        <end position="166"/>
    </location>
</feature>
<dbReference type="InterPro" id="IPR058404">
    <property type="entry name" value="DUF8091"/>
</dbReference>
<protein>
    <recommendedName>
        <fullName evidence="1">DUF8091 domain-containing protein</fullName>
    </recommendedName>
</protein>